<evidence type="ECO:0000313" key="6">
    <source>
        <dbReference type="EMBL" id="PJC01004.1"/>
    </source>
</evidence>
<feature type="coiled-coil region" evidence="4">
    <location>
        <begin position="545"/>
        <end position="601"/>
    </location>
</feature>
<reference evidence="7" key="1">
    <citation type="submission" date="2017-09" db="EMBL/GenBank/DDBJ databases">
        <title>Depth-based differentiation of microbial function through sediment-hosted aquifers and enrichment of novel symbionts in the deep terrestrial subsurface.</title>
        <authorList>
            <person name="Probst A.J."/>
            <person name="Ladd B."/>
            <person name="Jarett J.K."/>
            <person name="Geller-Mcgrath D.E."/>
            <person name="Sieber C.M.K."/>
            <person name="Emerson J.B."/>
            <person name="Anantharaman K."/>
            <person name="Thomas B.C."/>
            <person name="Malmstrom R."/>
            <person name="Stieglmeier M."/>
            <person name="Klingl A."/>
            <person name="Woyke T."/>
            <person name="Ryan C.M."/>
            <person name="Banfield J.F."/>
        </authorList>
    </citation>
    <scope>NUCLEOTIDE SEQUENCE [LARGE SCALE GENOMIC DNA]</scope>
</reference>
<comment type="caution">
    <text evidence="6">The sequence shown here is derived from an EMBL/GenBank/DDBJ whole genome shotgun (WGS) entry which is preliminary data.</text>
</comment>
<dbReference type="NCBIfam" id="TIGR02232">
    <property type="entry name" value="myxo_disulf_rpt"/>
    <property type="match status" value="3"/>
</dbReference>
<dbReference type="PANTHER" id="PTHR46130">
    <property type="entry name" value="LAMGL DOMAIN-CONTAINING PROTEIN"/>
    <property type="match status" value="1"/>
</dbReference>
<evidence type="ECO:0000256" key="4">
    <source>
        <dbReference type="SAM" id="Coils"/>
    </source>
</evidence>
<keyword evidence="2" id="KW-0677">Repeat</keyword>
<dbReference type="Pfam" id="PF13948">
    <property type="entry name" value="DUF4215"/>
    <property type="match status" value="1"/>
</dbReference>
<sequence>MKKNILILIVILLTMGFFNITSLRAETVAECVQDIESRQNIEPLNEISAGITPKNIFYFLDGFGDWIKLHLFSFTTDAQINTLLEQAQERVAELESLQQSNDLSLLHINTITESYNSIMDQLDLEVQGLVESNKDISDILARVTKLNAKNNLIISQLMVRVGVSNFTPLSGVYNSTKDSLCATIDLWQDVITECNDSAFISQKLSVYYNDAINEIADLDASLEQISTDQAMLTDYYDQVSGVVNNINTATALLNNVIDSGSISITDKESIISSFIADVNSDGNYSNIKNSQPNSAELVEYGLSGVLATANTSLINILNRLEDLTAVDNDQGLASFVGDVLALQSDSAESRLASIQSLSDNIGQDRANLLSSKNSCQALRSKFLKISDALEDSKLTSATVLLNNLQTEIDDVVSDLLPRCGVGGLVDFLSEVFAESTVLNSDGQCQSEQYLHELGQWSRNQLAYWDETISYVDDLADKVGEQQTALGGFINGQQTAVSIAQNNAAQLSQRPTNSFNINEFYSFDRGWLTDEVVDFQDQMAALGIEMAILQDDLQNAQIIVNNLQNNVLVAAQNNVNQLQSEYDQLTSAVQILTQDIVQTQAQVAISQASFENATAGEASSDHAVQSASSIVTAAELALEEAQAAYDAMISNDDLNVAVKNGVDYYYTTAKSPITNGIYFGGLGSFITYYTFDLPSSGTYNFWVETLNYPVDMAKDGYNIPLRLYYTAQDTTQLVYWSPIINNPASNPEMQIATWPNKSLIAGTYIFKLYYAVDRTLPTEVSSKINMLINRVGIDSTQSGRQITVSELENAVTSAQTALNNAQNNYDQALLVLDSAELNLEVVQQSLATLLADLMEQQELVTTAEEELEIAHANLSDLVDNQIPAAQAEVINLQNQVSNFADILASGSAEDIINQEMKADIIKQEINTIVNDSLSGIASSYQDLVTELSTYQNTVAETIALYSDLATELVAVNQSLNNNQLAQAKQQINNILFNSLQDLKTSEYAEPAYFIGHNLNVLQWLIDIDQLDFARQDLYLAEVRDAFVQLRELSCPAAQQFYNTGVNGFCSISMNNSLSAGCDYMTNLQMLITEACTTGRQDYCGDGIIDSGETCDDFNDVSGDGCGSTCQNEILYYCGDGIIQTPNSLGINEECENTPPNQFDDDGCSAQCQNENEAYCGDGILQQPNDDGFMERCDDGNRFASDGCNNLCVIERGQNSGIIIKSIRP</sequence>
<keyword evidence="4" id="KW-0175">Coiled coil</keyword>
<accession>A0A2M8DQ28</accession>
<proteinExistence type="predicted"/>
<dbReference type="InterPro" id="IPR043543">
    <property type="entry name" value="PAPPA/PAPPA2"/>
</dbReference>
<feature type="coiled-coil region" evidence="4">
    <location>
        <begin position="803"/>
        <end position="879"/>
    </location>
</feature>
<dbReference type="AlphaFoldDB" id="A0A2M8DQ28"/>
<name>A0A2M8DQ28_9BACT</name>
<evidence type="ECO:0000313" key="7">
    <source>
        <dbReference type="Proteomes" id="UP000230136"/>
    </source>
</evidence>
<evidence type="ECO:0000256" key="1">
    <source>
        <dbReference type="ARBA" id="ARBA00022729"/>
    </source>
</evidence>
<protein>
    <recommendedName>
        <fullName evidence="5">DUF5667 domain-containing protein</fullName>
    </recommendedName>
</protein>
<keyword evidence="3" id="KW-1015">Disulfide bond</keyword>
<dbReference type="Proteomes" id="UP000230136">
    <property type="component" value="Unassembled WGS sequence"/>
</dbReference>
<dbReference type="GO" id="GO:0004222">
    <property type="term" value="F:metalloendopeptidase activity"/>
    <property type="evidence" value="ECO:0007669"/>
    <property type="project" value="TreeGrafter"/>
</dbReference>
<dbReference type="GO" id="GO:0007166">
    <property type="term" value="P:cell surface receptor signaling pathway"/>
    <property type="evidence" value="ECO:0007669"/>
    <property type="project" value="TreeGrafter"/>
</dbReference>
<dbReference type="PANTHER" id="PTHR46130:SF2">
    <property type="entry name" value="PAPPALYSIN-1"/>
    <property type="match status" value="1"/>
</dbReference>
<evidence type="ECO:0000259" key="5">
    <source>
        <dbReference type="Pfam" id="PF18915"/>
    </source>
</evidence>
<dbReference type="GO" id="GO:0005615">
    <property type="term" value="C:extracellular space"/>
    <property type="evidence" value="ECO:0007669"/>
    <property type="project" value="TreeGrafter"/>
</dbReference>
<evidence type="ECO:0000256" key="3">
    <source>
        <dbReference type="ARBA" id="ARBA00023157"/>
    </source>
</evidence>
<feature type="domain" description="DUF5667" evidence="5">
    <location>
        <begin position="50"/>
        <end position="145"/>
    </location>
</feature>
<dbReference type="EMBL" id="PFSY01000211">
    <property type="protein sequence ID" value="PJC01004.1"/>
    <property type="molecule type" value="Genomic_DNA"/>
</dbReference>
<dbReference type="InterPro" id="IPR043725">
    <property type="entry name" value="DUF5667"/>
</dbReference>
<dbReference type="GO" id="GO:0006508">
    <property type="term" value="P:proteolysis"/>
    <property type="evidence" value="ECO:0007669"/>
    <property type="project" value="TreeGrafter"/>
</dbReference>
<gene>
    <name evidence="6" type="ORF">CO073_04620</name>
</gene>
<evidence type="ECO:0000256" key="2">
    <source>
        <dbReference type="ARBA" id="ARBA00022737"/>
    </source>
</evidence>
<dbReference type="InterPro" id="IPR011936">
    <property type="entry name" value="Myxo_disulph_rpt"/>
</dbReference>
<organism evidence="6 7">
    <name type="scientific">Candidatus Komeilibacteria bacterium CG_4_9_14_0_8_um_filter_36_9</name>
    <dbReference type="NCBI Taxonomy" id="1974473"/>
    <lineage>
        <taxon>Bacteria</taxon>
        <taxon>Candidatus Komeiliibacteriota</taxon>
    </lineage>
</organism>
<dbReference type="Pfam" id="PF18915">
    <property type="entry name" value="DUF5667"/>
    <property type="match status" value="1"/>
</dbReference>
<keyword evidence="1" id="KW-0732">Signal</keyword>